<name>A0A512N6P0_9HYPH</name>
<organism evidence="1 2">
    <name type="scientific">Reyranella soli</name>
    <dbReference type="NCBI Taxonomy" id="1230389"/>
    <lineage>
        <taxon>Bacteria</taxon>
        <taxon>Pseudomonadati</taxon>
        <taxon>Pseudomonadota</taxon>
        <taxon>Alphaproteobacteria</taxon>
        <taxon>Hyphomicrobiales</taxon>
        <taxon>Reyranellaceae</taxon>
        <taxon>Reyranella</taxon>
    </lineage>
</organism>
<dbReference type="EMBL" id="BKAJ01000031">
    <property type="protein sequence ID" value="GEP54649.1"/>
    <property type="molecule type" value="Genomic_DNA"/>
</dbReference>
<dbReference type="AlphaFoldDB" id="A0A512N6P0"/>
<comment type="caution">
    <text evidence="1">The sequence shown here is derived from an EMBL/GenBank/DDBJ whole genome shotgun (WGS) entry which is preliminary data.</text>
</comment>
<dbReference type="Proteomes" id="UP000321058">
    <property type="component" value="Unassembled WGS sequence"/>
</dbReference>
<evidence type="ECO:0000313" key="2">
    <source>
        <dbReference type="Proteomes" id="UP000321058"/>
    </source>
</evidence>
<sequence length="359" mass="40782">MAELKPQRIVLLNHLRSRSVTRAKGHQAPQHTGLSLVSQIAERAAKTKWAIEFEGLAEDKDKFKSEDARIAAGTTYPALRLRRSAINEPTKTQEGYITLLFEHLDPARRSFPVVNIDNFEGREIEAQKREAGSMSAHVVIQLPKHGAYDDGMYRCVIESASPITRSRIEWFLCRQVRRLVPEWTFQVTEQKKGKPITKTYHYTPKLELLADVSRHFGAGTTAGQKLSHLVFTKRSEKQNIGGKTAIKDKDFLADVTIRVGASQGPADEKERLDWAAQLRAIYDERGYKTKIYFKSARGDVLGGSVQHHQLDSAQDLLLCPRDFIDRPDNHKSWSNDVDDKTVADMIALLRKDKVWEHTK</sequence>
<evidence type="ECO:0000313" key="1">
    <source>
        <dbReference type="EMBL" id="GEP54649.1"/>
    </source>
</evidence>
<protein>
    <submittedName>
        <fullName evidence="1">Uncharacterized protein</fullName>
    </submittedName>
</protein>
<keyword evidence="2" id="KW-1185">Reference proteome</keyword>
<accession>A0A512N6P0</accession>
<gene>
    <name evidence="1" type="ORF">RSO01_18150</name>
</gene>
<reference evidence="1 2" key="1">
    <citation type="submission" date="2019-07" db="EMBL/GenBank/DDBJ databases">
        <title>Whole genome shotgun sequence of Reyranella soli NBRC 108950.</title>
        <authorList>
            <person name="Hosoyama A."/>
            <person name="Uohara A."/>
            <person name="Ohji S."/>
            <person name="Ichikawa N."/>
        </authorList>
    </citation>
    <scope>NUCLEOTIDE SEQUENCE [LARGE SCALE GENOMIC DNA]</scope>
    <source>
        <strain evidence="1 2">NBRC 108950</strain>
    </source>
</reference>
<proteinExistence type="predicted"/>